<keyword evidence="2" id="KW-0378">Hydrolase</keyword>
<dbReference type="Pfam" id="PF01725">
    <property type="entry name" value="Ham1p_like"/>
    <property type="match status" value="1"/>
</dbReference>
<evidence type="ECO:0000313" key="4">
    <source>
        <dbReference type="Proteomes" id="UP000178240"/>
    </source>
</evidence>
<sequence length="200" mass="22295">MQKLLIASANPAKVAEYKKYLADLPLELVSLTDLGISQVVVEDGKTFAQNAAKKVREYGQLANLPAINDDAGLEVDALNGEPGVKSRRWLGYRMTDQALIDEVLKRLSGVPVNRRGCQLVAVVALFIPGQDVYLETASVSGQVALKPTDKIIAGYPFRSFFWLPNLKKFYADLTEAEHEQFNHRRQALEKLKVIIKKELL</sequence>
<dbReference type="SUPFAM" id="SSF52972">
    <property type="entry name" value="ITPase-like"/>
    <property type="match status" value="1"/>
</dbReference>
<dbReference type="PANTHER" id="PTHR11067:SF9">
    <property type="entry name" value="INOSINE TRIPHOSPHATE PYROPHOSPHATASE"/>
    <property type="match status" value="1"/>
</dbReference>
<dbReference type="AlphaFoldDB" id="A0A1G1Y4J7"/>
<dbReference type="STRING" id="1797535.A2744_03615"/>
<accession>A0A1G1Y4J7</accession>
<dbReference type="PANTHER" id="PTHR11067">
    <property type="entry name" value="INOSINE TRIPHOSPHATE PYROPHOSPHATASE/HAM1 PROTEIN"/>
    <property type="match status" value="1"/>
</dbReference>
<evidence type="ECO:0000256" key="1">
    <source>
        <dbReference type="ARBA" id="ARBA00008023"/>
    </source>
</evidence>
<dbReference type="InterPro" id="IPR002637">
    <property type="entry name" value="RdgB/HAM1"/>
</dbReference>
<organism evidence="3 4">
    <name type="scientific">Candidatus Buchananbacteria bacterium RIFCSPHIGHO2_01_FULL_44_11</name>
    <dbReference type="NCBI Taxonomy" id="1797535"/>
    <lineage>
        <taxon>Bacteria</taxon>
        <taxon>Candidatus Buchananiibacteriota</taxon>
    </lineage>
</organism>
<dbReference type="Gene3D" id="3.90.950.10">
    <property type="match status" value="1"/>
</dbReference>
<dbReference type="GO" id="GO:0047429">
    <property type="term" value="F:nucleoside triphosphate diphosphatase activity"/>
    <property type="evidence" value="ECO:0007669"/>
    <property type="project" value="InterPro"/>
</dbReference>
<dbReference type="InterPro" id="IPR029001">
    <property type="entry name" value="ITPase-like_fam"/>
</dbReference>
<dbReference type="GO" id="GO:0005829">
    <property type="term" value="C:cytosol"/>
    <property type="evidence" value="ECO:0007669"/>
    <property type="project" value="TreeGrafter"/>
</dbReference>
<comment type="similarity">
    <text evidence="1">Belongs to the HAM1 NTPase family.</text>
</comment>
<reference evidence="3 4" key="1">
    <citation type="journal article" date="2016" name="Nat. Commun.">
        <title>Thousands of microbial genomes shed light on interconnected biogeochemical processes in an aquifer system.</title>
        <authorList>
            <person name="Anantharaman K."/>
            <person name="Brown C.T."/>
            <person name="Hug L.A."/>
            <person name="Sharon I."/>
            <person name="Castelle C.J."/>
            <person name="Probst A.J."/>
            <person name="Thomas B.C."/>
            <person name="Singh A."/>
            <person name="Wilkins M.J."/>
            <person name="Karaoz U."/>
            <person name="Brodie E.L."/>
            <person name="Williams K.H."/>
            <person name="Hubbard S.S."/>
            <person name="Banfield J.F."/>
        </authorList>
    </citation>
    <scope>NUCLEOTIDE SEQUENCE [LARGE SCALE GENOMIC DNA]</scope>
</reference>
<dbReference type="Proteomes" id="UP000178240">
    <property type="component" value="Unassembled WGS sequence"/>
</dbReference>
<name>A0A1G1Y4J7_9BACT</name>
<evidence type="ECO:0000313" key="3">
    <source>
        <dbReference type="EMBL" id="OGY46507.1"/>
    </source>
</evidence>
<dbReference type="GO" id="GO:0009143">
    <property type="term" value="P:nucleoside triphosphate catabolic process"/>
    <property type="evidence" value="ECO:0007669"/>
    <property type="project" value="InterPro"/>
</dbReference>
<evidence type="ECO:0008006" key="5">
    <source>
        <dbReference type="Google" id="ProtNLM"/>
    </source>
</evidence>
<dbReference type="CDD" id="cd00985">
    <property type="entry name" value="Maf_Ham1"/>
    <property type="match status" value="1"/>
</dbReference>
<evidence type="ECO:0000256" key="2">
    <source>
        <dbReference type="ARBA" id="ARBA00022801"/>
    </source>
</evidence>
<protein>
    <recommendedName>
        <fullName evidence="5">Non-canonical purine NTP pyrophosphatase</fullName>
    </recommendedName>
</protein>
<dbReference type="EMBL" id="MHIE01000003">
    <property type="protein sequence ID" value="OGY46507.1"/>
    <property type="molecule type" value="Genomic_DNA"/>
</dbReference>
<gene>
    <name evidence="3" type="ORF">A2744_03615</name>
</gene>
<comment type="caution">
    <text evidence="3">The sequence shown here is derived from an EMBL/GenBank/DDBJ whole genome shotgun (WGS) entry which is preliminary data.</text>
</comment>
<proteinExistence type="inferred from homology"/>